<sequence length="79" mass="8736">MKNNLSAWQRFKSETPLFFKCAQLIGFIITAIGSSLSELETVPHDLTAAIISFGSAIVIISQFSVKQSLNLKQTHHDSE</sequence>
<name>A0A563U2Z5_9SPHI</name>
<feature type="transmembrane region" description="Helical" evidence="1">
    <location>
        <begin position="17"/>
        <end position="34"/>
    </location>
</feature>
<protein>
    <submittedName>
        <fullName evidence="2">Uncharacterized protein</fullName>
    </submittedName>
</protein>
<dbReference type="OrthoDB" id="798356at2"/>
<keyword evidence="1" id="KW-0812">Transmembrane</keyword>
<evidence type="ECO:0000313" key="2">
    <source>
        <dbReference type="EMBL" id="TWR25719.1"/>
    </source>
</evidence>
<dbReference type="AlphaFoldDB" id="A0A563U2Z5"/>
<dbReference type="RefSeq" id="WP_146382876.1">
    <property type="nucleotide sequence ID" value="NZ_VOEJ01000008.1"/>
</dbReference>
<reference evidence="2 3" key="1">
    <citation type="submission" date="2019-07" db="EMBL/GenBank/DDBJ databases">
        <authorList>
            <person name="Kim J."/>
        </authorList>
    </citation>
    <scope>NUCLEOTIDE SEQUENCE [LARGE SCALE GENOMIC DNA]</scope>
    <source>
        <strain evidence="3">dk17</strain>
    </source>
</reference>
<keyword evidence="3" id="KW-1185">Reference proteome</keyword>
<feature type="transmembrane region" description="Helical" evidence="1">
    <location>
        <begin position="46"/>
        <end position="65"/>
    </location>
</feature>
<evidence type="ECO:0000256" key="1">
    <source>
        <dbReference type="SAM" id="Phobius"/>
    </source>
</evidence>
<proteinExistence type="predicted"/>
<organism evidence="2 3">
    <name type="scientific">Mucilaginibacter pallidiroseus</name>
    <dbReference type="NCBI Taxonomy" id="2599295"/>
    <lineage>
        <taxon>Bacteria</taxon>
        <taxon>Pseudomonadati</taxon>
        <taxon>Bacteroidota</taxon>
        <taxon>Sphingobacteriia</taxon>
        <taxon>Sphingobacteriales</taxon>
        <taxon>Sphingobacteriaceae</taxon>
        <taxon>Mucilaginibacter</taxon>
    </lineage>
</organism>
<comment type="caution">
    <text evidence="2">The sequence shown here is derived from an EMBL/GenBank/DDBJ whole genome shotgun (WGS) entry which is preliminary data.</text>
</comment>
<keyword evidence="1" id="KW-0472">Membrane</keyword>
<accession>A0A563U2Z5</accession>
<dbReference type="EMBL" id="VOEJ01000008">
    <property type="protein sequence ID" value="TWR25719.1"/>
    <property type="molecule type" value="Genomic_DNA"/>
</dbReference>
<gene>
    <name evidence="2" type="ORF">FPZ43_15650</name>
</gene>
<keyword evidence="1" id="KW-1133">Transmembrane helix</keyword>
<evidence type="ECO:0000313" key="3">
    <source>
        <dbReference type="Proteomes" id="UP000320042"/>
    </source>
</evidence>
<dbReference type="Proteomes" id="UP000320042">
    <property type="component" value="Unassembled WGS sequence"/>
</dbReference>